<evidence type="ECO:0000259" key="2">
    <source>
        <dbReference type="Pfam" id="PF00535"/>
    </source>
</evidence>
<dbReference type="EMBL" id="JAERRA010000001">
    <property type="protein sequence ID" value="MBL0719069.1"/>
    <property type="molecule type" value="Genomic_DNA"/>
</dbReference>
<dbReference type="Pfam" id="PF00535">
    <property type="entry name" value="Glycos_transf_2"/>
    <property type="match status" value="1"/>
</dbReference>
<dbReference type="RefSeq" id="WP_201824211.1">
    <property type="nucleotide sequence ID" value="NZ_JAERRA010000001.1"/>
</dbReference>
<keyword evidence="1" id="KW-0812">Transmembrane</keyword>
<sequence>MPLDSALPSFVPAGAPADLTVALVSYRSLSFLPRCFETLRVASAGLRVRVVVVDNASGDGGLEWLATHAPDAVVIANADNVGFGRANNQVLPLLGEEPLLLLNTDAFVAPDSLHAALAALAADPALGLLGVRLVDENGLPAPAARHFPGLVSGFAQKVGLKRGDPHADELVADPATTPGAPALRPCDWVVGCFYLVRGAVLRQVGLFDPRYFLYFEEVDHCLRTRQAGWQIACLATTTVVHVGGGSAAQMPGFAAGARQVSVLQVESALLYWRKHGGLLGLMTALGLGLLADAVLALKAWAKARLGRGAAGDAAVHARNARQWWTLARATGFGTRPTR</sequence>
<name>A0A9X0XCB0_9BURK</name>
<accession>A0A9X0XCB0</accession>
<gene>
    <name evidence="3" type="ORF">JI742_04115</name>
</gene>
<dbReference type="Gene3D" id="3.90.550.10">
    <property type="entry name" value="Spore Coat Polysaccharide Biosynthesis Protein SpsA, Chain A"/>
    <property type="match status" value="1"/>
</dbReference>
<protein>
    <submittedName>
        <fullName evidence="3">Glycosyltransferase family 2 protein</fullName>
    </submittedName>
</protein>
<proteinExistence type="predicted"/>
<dbReference type="SUPFAM" id="SSF53448">
    <property type="entry name" value="Nucleotide-diphospho-sugar transferases"/>
    <property type="match status" value="1"/>
</dbReference>
<keyword evidence="1" id="KW-0472">Membrane</keyword>
<feature type="transmembrane region" description="Helical" evidence="1">
    <location>
        <begin position="277"/>
        <end position="297"/>
    </location>
</feature>
<evidence type="ECO:0000256" key="1">
    <source>
        <dbReference type="SAM" id="Phobius"/>
    </source>
</evidence>
<keyword evidence="4" id="KW-1185">Reference proteome</keyword>
<dbReference type="InterPro" id="IPR001173">
    <property type="entry name" value="Glyco_trans_2-like"/>
</dbReference>
<dbReference type="CDD" id="cd04186">
    <property type="entry name" value="GT_2_like_c"/>
    <property type="match status" value="1"/>
</dbReference>
<dbReference type="PANTHER" id="PTHR43179">
    <property type="entry name" value="RHAMNOSYLTRANSFERASE WBBL"/>
    <property type="match status" value="1"/>
</dbReference>
<evidence type="ECO:0000313" key="3">
    <source>
        <dbReference type="EMBL" id="MBL0719069.1"/>
    </source>
</evidence>
<dbReference type="AlphaFoldDB" id="A0A9X0XCB0"/>
<dbReference type="PANTHER" id="PTHR43179:SF7">
    <property type="entry name" value="RHAMNOSYLTRANSFERASE WBBL"/>
    <property type="match status" value="1"/>
</dbReference>
<feature type="domain" description="Glycosyltransferase 2-like" evidence="2">
    <location>
        <begin position="21"/>
        <end position="136"/>
    </location>
</feature>
<comment type="caution">
    <text evidence="3">The sequence shown here is derived from an EMBL/GenBank/DDBJ whole genome shotgun (WGS) entry which is preliminary data.</text>
</comment>
<dbReference type="InterPro" id="IPR029044">
    <property type="entry name" value="Nucleotide-diphossugar_trans"/>
</dbReference>
<organism evidence="3 4">
    <name type="scientific">Aquariibacter lacus</name>
    <dbReference type="NCBI Taxonomy" id="2801332"/>
    <lineage>
        <taxon>Bacteria</taxon>
        <taxon>Pseudomonadati</taxon>
        <taxon>Pseudomonadota</taxon>
        <taxon>Betaproteobacteria</taxon>
        <taxon>Burkholderiales</taxon>
        <taxon>Sphaerotilaceae</taxon>
        <taxon>Aquariibacter</taxon>
    </lineage>
</organism>
<keyword evidence="1" id="KW-1133">Transmembrane helix</keyword>
<evidence type="ECO:0000313" key="4">
    <source>
        <dbReference type="Proteomes" id="UP000643207"/>
    </source>
</evidence>
<dbReference type="Proteomes" id="UP000643207">
    <property type="component" value="Unassembled WGS sequence"/>
</dbReference>
<reference evidence="3 4" key="1">
    <citation type="submission" date="2021-01" db="EMBL/GenBank/DDBJ databases">
        <title>Piscinibacter sp. Jin2 Genome sequencing and assembly.</title>
        <authorList>
            <person name="Kim I."/>
        </authorList>
    </citation>
    <scope>NUCLEOTIDE SEQUENCE [LARGE SCALE GENOMIC DNA]</scope>
    <source>
        <strain evidence="3 4">Jin2</strain>
    </source>
</reference>